<evidence type="ECO:0000313" key="7">
    <source>
        <dbReference type="EMBL" id="KAF2821312.1"/>
    </source>
</evidence>
<gene>
    <name evidence="7" type="ORF">CC86DRAFT_397339</name>
</gene>
<evidence type="ECO:0000256" key="1">
    <source>
        <dbReference type="ARBA" id="ARBA00001971"/>
    </source>
</evidence>
<keyword evidence="8" id="KW-1185">Reference proteome</keyword>
<dbReference type="OrthoDB" id="1470350at2759"/>
<dbReference type="EMBL" id="MU006237">
    <property type="protein sequence ID" value="KAF2821312.1"/>
    <property type="molecule type" value="Genomic_DNA"/>
</dbReference>
<dbReference type="PROSITE" id="PS00086">
    <property type="entry name" value="CYTOCHROME_P450"/>
    <property type="match status" value="1"/>
</dbReference>
<keyword evidence="6" id="KW-0472">Membrane</keyword>
<organism evidence="7 8">
    <name type="scientific">Ophiobolus disseminans</name>
    <dbReference type="NCBI Taxonomy" id="1469910"/>
    <lineage>
        <taxon>Eukaryota</taxon>
        <taxon>Fungi</taxon>
        <taxon>Dikarya</taxon>
        <taxon>Ascomycota</taxon>
        <taxon>Pezizomycotina</taxon>
        <taxon>Dothideomycetes</taxon>
        <taxon>Pleosporomycetidae</taxon>
        <taxon>Pleosporales</taxon>
        <taxon>Pleosporineae</taxon>
        <taxon>Phaeosphaeriaceae</taxon>
        <taxon>Ophiobolus</taxon>
    </lineage>
</organism>
<reference evidence="7" key="1">
    <citation type="journal article" date="2020" name="Stud. Mycol.">
        <title>101 Dothideomycetes genomes: a test case for predicting lifestyles and emergence of pathogens.</title>
        <authorList>
            <person name="Haridas S."/>
            <person name="Albert R."/>
            <person name="Binder M."/>
            <person name="Bloem J."/>
            <person name="Labutti K."/>
            <person name="Salamov A."/>
            <person name="Andreopoulos B."/>
            <person name="Baker S."/>
            <person name="Barry K."/>
            <person name="Bills G."/>
            <person name="Bluhm B."/>
            <person name="Cannon C."/>
            <person name="Castanera R."/>
            <person name="Culley D."/>
            <person name="Daum C."/>
            <person name="Ezra D."/>
            <person name="Gonzalez J."/>
            <person name="Henrissat B."/>
            <person name="Kuo A."/>
            <person name="Liang C."/>
            <person name="Lipzen A."/>
            <person name="Lutzoni F."/>
            <person name="Magnuson J."/>
            <person name="Mondo S."/>
            <person name="Nolan M."/>
            <person name="Ohm R."/>
            <person name="Pangilinan J."/>
            <person name="Park H.-J."/>
            <person name="Ramirez L."/>
            <person name="Alfaro M."/>
            <person name="Sun H."/>
            <person name="Tritt A."/>
            <person name="Yoshinaga Y."/>
            <person name="Zwiers L.-H."/>
            <person name="Turgeon B."/>
            <person name="Goodwin S."/>
            <person name="Spatafora J."/>
            <person name="Crous P."/>
            <person name="Grigoriev I."/>
        </authorList>
    </citation>
    <scope>NUCLEOTIDE SEQUENCE</scope>
    <source>
        <strain evidence="7">CBS 113818</strain>
    </source>
</reference>
<keyword evidence="6" id="KW-1133">Transmembrane helix</keyword>
<dbReference type="InterPro" id="IPR002401">
    <property type="entry name" value="Cyt_P450_E_grp-I"/>
</dbReference>
<evidence type="ECO:0000256" key="3">
    <source>
        <dbReference type="ARBA" id="ARBA00023004"/>
    </source>
</evidence>
<dbReference type="InterPro" id="IPR036396">
    <property type="entry name" value="Cyt_P450_sf"/>
</dbReference>
<dbReference type="Gene3D" id="1.10.630.10">
    <property type="entry name" value="Cytochrome P450"/>
    <property type="match status" value="1"/>
</dbReference>
<evidence type="ECO:0000256" key="5">
    <source>
        <dbReference type="RuleBase" id="RU000461"/>
    </source>
</evidence>
<accession>A0A6A6ZJN0</accession>
<dbReference type="InterPro" id="IPR050121">
    <property type="entry name" value="Cytochrome_P450_monoxygenase"/>
</dbReference>
<evidence type="ECO:0000313" key="8">
    <source>
        <dbReference type="Proteomes" id="UP000799424"/>
    </source>
</evidence>
<keyword evidence="5" id="KW-0560">Oxidoreductase</keyword>
<proteinExistence type="inferred from homology"/>
<dbReference type="AlphaFoldDB" id="A0A6A6ZJN0"/>
<dbReference type="CDD" id="cd11058">
    <property type="entry name" value="CYP60B-like"/>
    <property type="match status" value="1"/>
</dbReference>
<dbReference type="Proteomes" id="UP000799424">
    <property type="component" value="Unassembled WGS sequence"/>
</dbReference>
<dbReference type="PRINTS" id="PR00463">
    <property type="entry name" value="EP450I"/>
</dbReference>
<feature type="binding site" description="axial binding residue" evidence="4">
    <location>
        <position position="447"/>
    </location>
    <ligand>
        <name>heme</name>
        <dbReference type="ChEBI" id="CHEBI:30413"/>
    </ligand>
    <ligandPart>
        <name>Fe</name>
        <dbReference type="ChEBI" id="CHEBI:18248"/>
    </ligandPart>
</feature>
<evidence type="ECO:0000256" key="4">
    <source>
        <dbReference type="PIRSR" id="PIRSR602401-1"/>
    </source>
</evidence>
<dbReference type="InterPro" id="IPR001128">
    <property type="entry name" value="Cyt_P450"/>
</dbReference>
<dbReference type="SUPFAM" id="SSF48264">
    <property type="entry name" value="Cytochrome P450"/>
    <property type="match status" value="1"/>
</dbReference>
<feature type="transmembrane region" description="Helical" evidence="6">
    <location>
        <begin position="12"/>
        <end position="35"/>
    </location>
</feature>
<evidence type="ECO:0000256" key="6">
    <source>
        <dbReference type="SAM" id="Phobius"/>
    </source>
</evidence>
<name>A0A6A6ZJN0_9PLEO</name>
<evidence type="ECO:0000256" key="2">
    <source>
        <dbReference type="ARBA" id="ARBA00022723"/>
    </source>
</evidence>
<dbReference type="GO" id="GO:0016705">
    <property type="term" value="F:oxidoreductase activity, acting on paired donors, with incorporation or reduction of molecular oxygen"/>
    <property type="evidence" value="ECO:0007669"/>
    <property type="project" value="InterPro"/>
</dbReference>
<comment type="similarity">
    <text evidence="5">Belongs to the cytochrome P450 family.</text>
</comment>
<keyword evidence="3 4" id="KW-0408">Iron</keyword>
<keyword evidence="6" id="KW-0812">Transmembrane</keyword>
<dbReference type="PRINTS" id="PR00385">
    <property type="entry name" value="P450"/>
</dbReference>
<dbReference type="GO" id="GO:0004497">
    <property type="term" value="F:monooxygenase activity"/>
    <property type="evidence" value="ECO:0007669"/>
    <property type="project" value="UniProtKB-KW"/>
</dbReference>
<dbReference type="Pfam" id="PF00067">
    <property type="entry name" value="p450"/>
    <property type="match status" value="1"/>
</dbReference>
<keyword evidence="2 4" id="KW-0479">Metal-binding</keyword>
<comment type="cofactor">
    <cofactor evidence="1 4">
        <name>heme</name>
        <dbReference type="ChEBI" id="CHEBI:30413"/>
    </cofactor>
</comment>
<protein>
    <submittedName>
        <fullName evidence="7">Cytochrome P450</fullName>
    </submittedName>
</protein>
<keyword evidence="4 5" id="KW-0349">Heme</keyword>
<dbReference type="GO" id="GO:0020037">
    <property type="term" value="F:heme binding"/>
    <property type="evidence" value="ECO:0007669"/>
    <property type="project" value="InterPro"/>
</dbReference>
<keyword evidence="5" id="KW-0503">Monooxygenase</keyword>
<dbReference type="PANTHER" id="PTHR24305:SF199">
    <property type="entry name" value="P450, PUTATIVE (EUROFUNG)-RELATED"/>
    <property type="match status" value="1"/>
</dbReference>
<dbReference type="InterPro" id="IPR017972">
    <property type="entry name" value="Cyt_P450_CS"/>
</dbReference>
<dbReference type="GO" id="GO:0005506">
    <property type="term" value="F:iron ion binding"/>
    <property type="evidence" value="ECO:0007669"/>
    <property type="project" value="InterPro"/>
</dbReference>
<dbReference type="PANTHER" id="PTHR24305">
    <property type="entry name" value="CYTOCHROME P450"/>
    <property type="match status" value="1"/>
</dbReference>
<sequence>MSFILLFYESFALKLVGTVLACSLYPLGYIIYNIYFHPLARFPGPKTWAAARLAYVLSLWSGWLHRDVQELHRKYGDIVRIAPDEISFARPDAYNDIYSNSPGRPAFPKSKLWHGAAKGRPLSVLNALDPKVHARFRKAMDPAFTEKALRLQEPVVQRNVEFFIAQLDKLASKDPNGAVVDIVQWFAFLAFDLVGDLGFGEPFGSLEASELHPWVELIFASIRGATYGASLKYYPGLSWLFGLTVPKSVMQKYRAHWSYAVDKINKRLEQKEEKADLISMIKRDDEGVKGITLAELHATTSLIIIAGSETTVSVLSGTVNYLVKNPAVLTTLTNEVRSTFKRESDVSLAALKELPYLSAVVQEGLRLCNPTPVGSPRVVPPEGGHVAGHWLPANTYVNVHPGTMSRSPEMFHKPEAFLPVRWLGEDPAFAKDQHNAVQAFSVGPRSCIGKPLAMAELRLILARLVWKFDLYEAGTEAGRLEWTSQRTFSVVERQPFDVRVQVRTDVLAAS</sequence>